<dbReference type="EMBL" id="BAABFL010000061">
    <property type="protein sequence ID" value="GAA4648290.1"/>
    <property type="molecule type" value="Genomic_DNA"/>
</dbReference>
<reference evidence="2" key="1">
    <citation type="journal article" date="2019" name="Int. J. Syst. Evol. Microbiol.">
        <title>The Global Catalogue of Microorganisms (GCM) 10K type strain sequencing project: providing services to taxonomists for standard genome sequencing and annotation.</title>
        <authorList>
            <consortium name="The Broad Institute Genomics Platform"/>
            <consortium name="The Broad Institute Genome Sequencing Center for Infectious Disease"/>
            <person name="Wu L."/>
            <person name="Ma J."/>
        </authorList>
    </citation>
    <scope>NUCLEOTIDE SEQUENCE [LARGE SCALE GENOMIC DNA]</scope>
    <source>
        <strain evidence="2">JCM 17805</strain>
    </source>
</reference>
<sequence>MANIIRIKRSQVTGTPASLAEGELAYSEVSGHLFIGGSGDTILIIGGLTDHNKLTGIEANANNYSLPISSPTVLGGIKIGSGLNIDGDGVVSLSSGSSITSGEVDTRIATAINNLVAGAPAALDTLNELATALNDNDSEIAALTTGLGDKMAKAANLSDMADVPAARTNLGLGSMAQQNANAVAITGGTIDNVTLDGGSF</sequence>
<evidence type="ECO:0000313" key="1">
    <source>
        <dbReference type="EMBL" id="GAA4648290.1"/>
    </source>
</evidence>
<accession>A0ABP8UZK0</accession>
<protein>
    <recommendedName>
        <fullName evidence="3">Trimeric autotransporter adhesin YadA-like stalk domain-containing protein</fullName>
    </recommendedName>
</protein>
<dbReference type="RefSeq" id="WP_345193783.1">
    <property type="nucleotide sequence ID" value="NZ_BAABFL010000061.1"/>
</dbReference>
<comment type="caution">
    <text evidence="1">The sequence shown here is derived from an EMBL/GenBank/DDBJ whole genome shotgun (WGS) entry which is preliminary data.</text>
</comment>
<organism evidence="1 2">
    <name type="scientific">Kistimonas scapharcae</name>
    <dbReference type="NCBI Taxonomy" id="1036133"/>
    <lineage>
        <taxon>Bacteria</taxon>
        <taxon>Pseudomonadati</taxon>
        <taxon>Pseudomonadota</taxon>
        <taxon>Gammaproteobacteria</taxon>
        <taxon>Oceanospirillales</taxon>
        <taxon>Endozoicomonadaceae</taxon>
        <taxon>Kistimonas</taxon>
    </lineage>
</organism>
<name>A0ABP8UZK0_9GAMM</name>
<proteinExistence type="predicted"/>
<evidence type="ECO:0008006" key="3">
    <source>
        <dbReference type="Google" id="ProtNLM"/>
    </source>
</evidence>
<keyword evidence="2" id="KW-1185">Reference proteome</keyword>
<dbReference type="Proteomes" id="UP001500604">
    <property type="component" value="Unassembled WGS sequence"/>
</dbReference>
<evidence type="ECO:0000313" key="2">
    <source>
        <dbReference type="Proteomes" id="UP001500604"/>
    </source>
</evidence>
<gene>
    <name evidence="1" type="ORF">GCM10023116_05570</name>
</gene>